<feature type="transmembrane region" description="Helical" evidence="1">
    <location>
        <begin position="433"/>
        <end position="453"/>
    </location>
</feature>
<accession>A0A1C2GEU8</accession>
<sequence>MDFSFKKRPVKRLYGEYTILFIFLALCIFGTYLVTGHTFILSKDALNQHLPLLAKYREALISFVHHPRLNFWSWQMGLGSDTFQVYSYYTIGDVFSYLALLFPAAKITLAYQVINIIRMYCVGLAFVYFAQHFKFRNSVILMGATTYLVNSFLLYACIAQPFFTTPFIIFPLIVVQIERILQEGSPWPLVGAFTWMLVSNYYLAYVLGIGSFLYLVLRVGTHYRRTLNYGKALLKLAFATITSVLLSAVLLVPEIIAVTNSTRTGSLFANGLKTYPLYYYLFLPKSLINGGQWYFMFWSALGIVSIGFIALVYIYSRPRKYPLLTISLGLALIMLLIPAVGAFFNGMMSASNRWTLLIYLPLAMAVCILAENIPTLDQKTMAVLSWATGLYLIVLIATFFFDNENDIFMPVIFLIGSLMAIWLIHLNKLAHPYRWLLAITMLNAGVNAIYAAFPYNGDFSSSMLSRGEYQAITSNRYGNLDQDLKNNSFYRVSTISQNKIIDGPNLDNDLTSGLHNIDSYYSLQNKYLGQFNTSLQNNQYQANIPIRQADDRTIMNNFFGVKYLFVQSNGDNATKIPAGYFLDKATDPVINYDEGQPSNPQSKDEFVPTQTMRYKTNYAFPLLYWQDNYISKKDYQSLSPTEKERVLATGVLVDKQEKLQGMKAAKLNTHVYPLKSELVSNRLNKVNPAKLTYTDSEETYQLQLPELQSKKMQQKLKGSELHIEFSKIKYTPFSMKEQIAYEQAHLKETVLNPGNVINQRYTHYRYWRYHVLNGSPDISFKLNVGSKFGTATIEQARQSTLSLFKHVTNSTLNIGYYDGKLPTSLTFQPSKLGTYELKYRVVAEKIDNNYYREVKTLQRHRLEDVKFKRNQVQGTIKTTRPGVLTSSIPYSTGWSVKVNGKKATTLRTNQAFLGVYLPAGTHHVIFSYELPGIRLGALLSSIGLGWTILAGIITVVWKRKRK</sequence>
<feature type="transmembrane region" description="Helical" evidence="1">
    <location>
        <begin position="232"/>
        <end position="252"/>
    </location>
</feature>
<dbReference type="InterPro" id="IPR018580">
    <property type="entry name" value="Uncharacterised_YfhO"/>
</dbReference>
<feature type="transmembrane region" description="Helical" evidence="1">
    <location>
        <begin position="20"/>
        <end position="40"/>
    </location>
</feature>
<keyword evidence="1" id="KW-0472">Membrane</keyword>
<feature type="transmembrane region" description="Helical" evidence="1">
    <location>
        <begin position="356"/>
        <end position="374"/>
    </location>
</feature>
<proteinExistence type="predicted"/>
<dbReference type="EMBL" id="MCNS01000001">
    <property type="protein sequence ID" value="OCX50032.1"/>
    <property type="molecule type" value="Genomic_DNA"/>
</dbReference>
<gene>
    <name evidence="2" type="ORF">BFD03_00465</name>
</gene>
<feature type="transmembrane region" description="Helical" evidence="1">
    <location>
        <begin position="935"/>
        <end position="957"/>
    </location>
</feature>
<name>A0A1C2GEU8_LIMRT</name>
<protein>
    <recommendedName>
        <fullName evidence="4">YfhO family protein</fullName>
    </recommendedName>
</protein>
<feature type="transmembrane region" description="Helical" evidence="1">
    <location>
        <begin position="109"/>
        <end position="129"/>
    </location>
</feature>
<keyword evidence="1" id="KW-0812">Transmembrane</keyword>
<evidence type="ECO:0000313" key="2">
    <source>
        <dbReference type="EMBL" id="OCX50032.1"/>
    </source>
</evidence>
<reference evidence="2 3" key="1">
    <citation type="submission" date="2016-08" db="EMBL/GenBank/DDBJ databases">
        <title>Probiotic bacterium isolated from chicken gut.</title>
        <authorList>
            <person name="Levy J.L."/>
            <person name="Hassan H.M."/>
            <person name="Mendoza M.A."/>
        </authorList>
    </citation>
    <scope>NUCLEOTIDE SEQUENCE [LARGE SCALE GENOMIC DNA]</scope>
    <source>
        <strain evidence="2 3">P43</strain>
    </source>
</reference>
<feature type="transmembrane region" description="Helical" evidence="1">
    <location>
        <begin position="162"/>
        <end position="181"/>
    </location>
</feature>
<feature type="transmembrane region" description="Helical" evidence="1">
    <location>
        <begin position="293"/>
        <end position="314"/>
    </location>
</feature>
<feature type="transmembrane region" description="Helical" evidence="1">
    <location>
        <begin position="321"/>
        <end position="344"/>
    </location>
</feature>
<evidence type="ECO:0000256" key="1">
    <source>
        <dbReference type="SAM" id="Phobius"/>
    </source>
</evidence>
<dbReference type="Proteomes" id="UP000095141">
    <property type="component" value="Unassembled WGS sequence"/>
</dbReference>
<feature type="transmembrane region" description="Helical" evidence="1">
    <location>
        <begin position="381"/>
        <end position="401"/>
    </location>
</feature>
<evidence type="ECO:0000313" key="3">
    <source>
        <dbReference type="Proteomes" id="UP000095141"/>
    </source>
</evidence>
<organism evidence="2 3">
    <name type="scientific">Limosilactobacillus reuteri</name>
    <name type="common">Lactobacillus reuteri</name>
    <dbReference type="NCBI Taxonomy" id="1598"/>
    <lineage>
        <taxon>Bacteria</taxon>
        <taxon>Bacillati</taxon>
        <taxon>Bacillota</taxon>
        <taxon>Bacilli</taxon>
        <taxon>Lactobacillales</taxon>
        <taxon>Lactobacillaceae</taxon>
        <taxon>Limosilactobacillus</taxon>
    </lineage>
</organism>
<evidence type="ECO:0008006" key="4">
    <source>
        <dbReference type="Google" id="ProtNLM"/>
    </source>
</evidence>
<dbReference type="PANTHER" id="PTHR38454:SF1">
    <property type="entry name" value="INTEGRAL MEMBRANE PROTEIN"/>
    <property type="match status" value="1"/>
</dbReference>
<dbReference type="AlphaFoldDB" id="A0A1C2GEU8"/>
<dbReference type="Pfam" id="PF09586">
    <property type="entry name" value="YfhO"/>
    <property type="match status" value="1"/>
</dbReference>
<dbReference type="PANTHER" id="PTHR38454">
    <property type="entry name" value="INTEGRAL MEMBRANE PROTEIN-RELATED"/>
    <property type="match status" value="1"/>
</dbReference>
<feature type="transmembrane region" description="Helical" evidence="1">
    <location>
        <begin position="407"/>
        <end position="426"/>
    </location>
</feature>
<feature type="transmembrane region" description="Helical" evidence="1">
    <location>
        <begin position="201"/>
        <end position="220"/>
    </location>
</feature>
<comment type="caution">
    <text evidence="2">The sequence shown here is derived from an EMBL/GenBank/DDBJ whole genome shotgun (WGS) entry which is preliminary data.</text>
</comment>
<dbReference type="RefSeq" id="WP_066035287.1">
    <property type="nucleotide sequence ID" value="NZ_CP136906.1"/>
</dbReference>
<keyword evidence="1" id="KW-1133">Transmembrane helix</keyword>